<sequence>MVLIVGAGSVRGQRKITMHDQLNATGGVTIGQDINMPNAGYIRVGNGSVGRKGILGTVANNDRFYVGGDAWSDEKGGLFLNTGDNGNEPIVARHWVGNDNARNGTQLSREAYLVDWNGDTVLPGQLKNSRR</sequence>
<evidence type="ECO:0000313" key="2">
    <source>
        <dbReference type="Proteomes" id="UP000070544"/>
    </source>
</evidence>
<dbReference type="AlphaFoldDB" id="A0A139ASX2"/>
<name>A0A139ASX2_GONPJ</name>
<gene>
    <name evidence="1" type="ORF">M427DRAFT_41582</name>
</gene>
<dbReference type="EMBL" id="KQ965737">
    <property type="protein sequence ID" value="KXS19653.1"/>
    <property type="molecule type" value="Genomic_DNA"/>
</dbReference>
<proteinExistence type="predicted"/>
<evidence type="ECO:0000313" key="1">
    <source>
        <dbReference type="EMBL" id="KXS19653.1"/>
    </source>
</evidence>
<accession>A0A139ASX2</accession>
<keyword evidence="2" id="KW-1185">Reference proteome</keyword>
<organism evidence="1 2">
    <name type="scientific">Gonapodya prolifera (strain JEL478)</name>
    <name type="common">Monoblepharis prolifera</name>
    <dbReference type="NCBI Taxonomy" id="1344416"/>
    <lineage>
        <taxon>Eukaryota</taxon>
        <taxon>Fungi</taxon>
        <taxon>Fungi incertae sedis</taxon>
        <taxon>Chytridiomycota</taxon>
        <taxon>Chytridiomycota incertae sedis</taxon>
        <taxon>Monoblepharidomycetes</taxon>
        <taxon>Monoblepharidales</taxon>
        <taxon>Gonapodyaceae</taxon>
        <taxon>Gonapodya</taxon>
    </lineage>
</organism>
<protein>
    <submittedName>
        <fullName evidence="1">Uncharacterized protein</fullName>
    </submittedName>
</protein>
<reference evidence="1 2" key="1">
    <citation type="journal article" date="2015" name="Genome Biol. Evol.">
        <title>Phylogenomic analyses indicate that early fungi evolved digesting cell walls of algal ancestors of land plants.</title>
        <authorList>
            <person name="Chang Y."/>
            <person name="Wang S."/>
            <person name="Sekimoto S."/>
            <person name="Aerts A.L."/>
            <person name="Choi C."/>
            <person name="Clum A."/>
            <person name="LaButti K.M."/>
            <person name="Lindquist E.A."/>
            <person name="Yee Ngan C."/>
            <person name="Ohm R.A."/>
            <person name="Salamov A.A."/>
            <person name="Grigoriev I.V."/>
            <person name="Spatafora J.W."/>
            <person name="Berbee M.L."/>
        </authorList>
    </citation>
    <scope>NUCLEOTIDE SEQUENCE [LARGE SCALE GENOMIC DNA]</scope>
    <source>
        <strain evidence="1 2">JEL478</strain>
    </source>
</reference>
<dbReference type="Proteomes" id="UP000070544">
    <property type="component" value="Unassembled WGS sequence"/>
</dbReference>